<protein>
    <recommendedName>
        <fullName evidence="4">Peptidase S8 pro-domain domain-containing protein</fullName>
    </recommendedName>
</protein>
<dbReference type="Gene3D" id="3.30.70.850">
    <property type="entry name" value="Peptidase S8, pro-domain"/>
    <property type="match status" value="1"/>
</dbReference>
<evidence type="ECO:0000313" key="2">
    <source>
        <dbReference type="EMBL" id="GIY24461.1"/>
    </source>
</evidence>
<dbReference type="AlphaFoldDB" id="A0AAV4RVP8"/>
<dbReference type="InterPro" id="IPR038466">
    <property type="entry name" value="S8_pro-domain_sf"/>
</dbReference>
<feature type="chain" id="PRO_5043932530" description="Peptidase S8 pro-domain domain-containing protein" evidence="1">
    <location>
        <begin position="24"/>
        <end position="86"/>
    </location>
</feature>
<keyword evidence="1" id="KW-0732">Signal</keyword>
<reference evidence="2 3" key="1">
    <citation type="submission" date="2021-06" db="EMBL/GenBank/DDBJ databases">
        <title>Caerostris extrusa draft genome.</title>
        <authorList>
            <person name="Kono N."/>
            <person name="Arakawa K."/>
        </authorList>
    </citation>
    <scope>NUCLEOTIDE SEQUENCE [LARGE SCALE GENOMIC DNA]</scope>
</reference>
<evidence type="ECO:0008006" key="4">
    <source>
        <dbReference type="Google" id="ProtNLM"/>
    </source>
</evidence>
<evidence type="ECO:0000256" key="1">
    <source>
        <dbReference type="SAM" id="SignalP"/>
    </source>
</evidence>
<name>A0AAV4RVP8_CAEEX</name>
<evidence type="ECO:0000313" key="3">
    <source>
        <dbReference type="Proteomes" id="UP001054945"/>
    </source>
</evidence>
<dbReference type="Proteomes" id="UP001054945">
    <property type="component" value="Unassembled WGS sequence"/>
</dbReference>
<dbReference type="SUPFAM" id="SSF54897">
    <property type="entry name" value="Protease propeptides/inhibitors"/>
    <property type="match status" value="1"/>
</dbReference>
<accession>A0AAV4RVP8</accession>
<gene>
    <name evidence="2" type="ORF">CEXT_634671</name>
</gene>
<keyword evidence="3" id="KW-1185">Reference proteome</keyword>
<sequence length="86" mass="9990">MLRTLFLNWTITVLLWTVVCVSAEVSDDVPEVYTDQFVMQVEGGSEVAKELARKHGFIYLARRAITTKINMNINIEFDEHTETRKR</sequence>
<feature type="signal peptide" evidence="1">
    <location>
        <begin position="1"/>
        <end position="23"/>
    </location>
</feature>
<organism evidence="2 3">
    <name type="scientific">Caerostris extrusa</name>
    <name type="common">Bark spider</name>
    <name type="synonym">Caerostris bankana</name>
    <dbReference type="NCBI Taxonomy" id="172846"/>
    <lineage>
        <taxon>Eukaryota</taxon>
        <taxon>Metazoa</taxon>
        <taxon>Ecdysozoa</taxon>
        <taxon>Arthropoda</taxon>
        <taxon>Chelicerata</taxon>
        <taxon>Arachnida</taxon>
        <taxon>Araneae</taxon>
        <taxon>Araneomorphae</taxon>
        <taxon>Entelegynae</taxon>
        <taxon>Araneoidea</taxon>
        <taxon>Araneidae</taxon>
        <taxon>Caerostris</taxon>
    </lineage>
</organism>
<proteinExistence type="predicted"/>
<dbReference type="EMBL" id="BPLR01008411">
    <property type="protein sequence ID" value="GIY24461.1"/>
    <property type="molecule type" value="Genomic_DNA"/>
</dbReference>
<comment type="caution">
    <text evidence="2">The sequence shown here is derived from an EMBL/GenBank/DDBJ whole genome shotgun (WGS) entry which is preliminary data.</text>
</comment>